<reference evidence="12" key="2">
    <citation type="submission" date="2013-10" db="EMBL/GenBank/DDBJ databases">
        <authorList>
            <person name="Aslett M."/>
        </authorList>
    </citation>
    <scope>NUCLEOTIDE SEQUENCE [LARGE SCALE GENOMIC DNA]</scope>
    <source>
        <strain evidence="12">Weybridge</strain>
    </source>
</reference>
<dbReference type="VEuPathDB" id="ToxoDB:EMWEY_00018640"/>
<evidence type="ECO:0000256" key="7">
    <source>
        <dbReference type="ARBA" id="ARBA00023136"/>
    </source>
</evidence>
<dbReference type="InterPro" id="IPR036640">
    <property type="entry name" value="ABC1_TM_sf"/>
</dbReference>
<dbReference type="AlphaFoldDB" id="U6LWV5"/>
<keyword evidence="2" id="KW-0813">Transport</keyword>
<dbReference type="GO" id="GO:0016887">
    <property type="term" value="F:ATP hydrolysis activity"/>
    <property type="evidence" value="ECO:0007669"/>
    <property type="project" value="InterPro"/>
</dbReference>
<dbReference type="SUPFAM" id="SSF90123">
    <property type="entry name" value="ABC transporter transmembrane region"/>
    <property type="match status" value="1"/>
</dbReference>
<dbReference type="InterPro" id="IPR003593">
    <property type="entry name" value="AAA+_ATPase"/>
</dbReference>
<keyword evidence="13" id="KW-1185">Reference proteome</keyword>
<dbReference type="OrthoDB" id="6500128at2759"/>
<dbReference type="GO" id="GO:0005524">
    <property type="term" value="F:ATP binding"/>
    <property type="evidence" value="ECO:0007669"/>
    <property type="project" value="UniProtKB-KW"/>
</dbReference>
<dbReference type="RefSeq" id="XP_013333088.1">
    <property type="nucleotide sequence ID" value="XM_013477634.1"/>
</dbReference>
<dbReference type="Proteomes" id="UP000030763">
    <property type="component" value="Unassembled WGS sequence"/>
</dbReference>
<dbReference type="Pfam" id="PF00664">
    <property type="entry name" value="ABC_membrane"/>
    <property type="match status" value="1"/>
</dbReference>
<evidence type="ECO:0000256" key="3">
    <source>
        <dbReference type="ARBA" id="ARBA00022692"/>
    </source>
</evidence>
<feature type="compositionally biased region" description="Low complexity" evidence="8">
    <location>
        <begin position="187"/>
        <end position="205"/>
    </location>
</feature>
<evidence type="ECO:0000313" key="13">
    <source>
        <dbReference type="Proteomes" id="UP000030763"/>
    </source>
</evidence>
<sequence length="876" mass="92363">MRVSPGAVWLLKNTAATRLHRISCTGHRTWRVTTAPACSTGAAAPAAAASPEPLAALQTRTRVAVATGGSLHGIPSGYSGGSNLYPTGYSSILVRGPCSLALAAVPRAAASSHCTQSSLGLPCCFTQPFTSYSRGLSKAVNASRGKGNSSTACEDLGGGRPPESGGHPAACSTCLSRSSSDREWRHSNSSTMKRGSRSSGSGKIRGNSRAQLFVADSSELRRDGSSAKSLWSLLAAALWPASRPLKVRVVGAVTSLLAAKCLTIAAPVALAGLIDHFTQTAAAEATQAAAAVATAAAEAAAGATGTMVPGTLLHPALPASLAICYPLARLGASAFTELRTALFTRVSQRASRELAAAAFAHMHATSFSSNNKVLLVLVLLLALVVPTTLEFLMVLVLLKLRVGWTVAATAVATISTYWAFTAAVTTRRAKLRREMNRLEGLSAGLLVDSLGNAEVVRYFTAEAQEAERFGAVQRQLENQMAKVNESLALLNFGQQLIFTSGLTLSLLHTANLVASGAAPVGQIVLVSTLLLQLAIPLNFIGTAYRELTLNTIDLEKLQQLLQLRPLVQDPPNPVAFHLRGGAVEFRDVKFAYPPSHSLDQSSVHPSPQNQESCKMHQTSTGVHGGGKLVLDGFSLQVPAGSRVALVGESGSGKTTLIRLLYRLADPISGVVSIDGQDLKTLPIMSFRQHIGVVPQDVALFNESLGFNLRYGSPHATDEQVKEAIRLAELAELVESLPDGLDTPVGDRGLRLSGGEKQRVGIARCLLRNPDIVVFDEATSALDLHTEHKILKVGLSLFPVPDLLLWALQAISRGRTTLLIAHRLSTVAGADAIAVLDRGRVAEIGTHEQLLQKPNGLYASMWARQREGQTGTTFSAS</sequence>
<dbReference type="PANTHER" id="PTHR24221:SF402">
    <property type="entry name" value="IRON-SULFUR CLUSTERS TRANSPORTER ABCB7, MITOCHONDRIAL"/>
    <property type="match status" value="1"/>
</dbReference>
<dbReference type="CDD" id="cd18582">
    <property type="entry name" value="ABC_6TM_ATM1_ABCB7"/>
    <property type="match status" value="1"/>
</dbReference>
<dbReference type="GO" id="GO:0006879">
    <property type="term" value="P:intracellular iron ion homeostasis"/>
    <property type="evidence" value="ECO:0007669"/>
    <property type="project" value="TreeGrafter"/>
</dbReference>
<evidence type="ECO:0000259" key="10">
    <source>
        <dbReference type="PROSITE" id="PS50893"/>
    </source>
</evidence>
<proteinExistence type="predicted"/>
<keyword evidence="6 9" id="KW-1133">Transmembrane helix</keyword>
<dbReference type="Pfam" id="PF00005">
    <property type="entry name" value="ABC_tran"/>
    <property type="match status" value="1"/>
</dbReference>
<feature type="transmembrane region" description="Helical" evidence="9">
    <location>
        <begin position="373"/>
        <end position="398"/>
    </location>
</feature>
<accession>U6LWV5</accession>
<dbReference type="EMBL" id="HG718942">
    <property type="protein sequence ID" value="CDJ56437.1"/>
    <property type="molecule type" value="Genomic_DNA"/>
</dbReference>
<evidence type="ECO:0000256" key="9">
    <source>
        <dbReference type="SAM" id="Phobius"/>
    </source>
</evidence>
<dbReference type="PROSITE" id="PS50893">
    <property type="entry name" value="ABC_TRANSPORTER_2"/>
    <property type="match status" value="1"/>
</dbReference>
<evidence type="ECO:0000256" key="8">
    <source>
        <dbReference type="SAM" id="MobiDB-lite"/>
    </source>
</evidence>
<dbReference type="Gene3D" id="3.40.50.300">
    <property type="entry name" value="P-loop containing nucleotide triphosphate hydrolases"/>
    <property type="match status" value="1"/>
</dbReference>
<reference evidence="12" key="1">
    <citation type="submission" date="2013-10" db="EMBL/GenBank/DDBJ databases">
        <title>Genomic analysis of the causative agents of coccidiosis in chickens.</title>
        <authorList>
            <person name="Reid A.J."/>
            <person name="Blake D."/>
            <person name="Billington K."/>
            <person name="Browne H."/>
            <person name="Dunn M."/>
            <person name="Hung S."/>
            <person name="Kawahara F."/>
            <person name="Miranda-Saavedra D."/>
            <person name="Mourier T."/>
            <person name="Nagra H."/>
            <person name="Otto T.D."/>
            <person name="Rawlings N."/>
            <person name="Sanchez A."/>
            <person name="Sanders M."/>
            <person name="Subramaniam C."/>
            <person name="Tay Y."/>
            <person name="Dear P."/>
            <person name="Doerig C."/>
            <person name="Gruber A."/>
            <person name="Parkinson J."/>
            <person name="Shirley M."/>
            <person name="Wan K.L."/>
            <person name="Berriman M."/>
            <person name="Tomley F."/>
            <person name="Pain A."/>
        </authorList>
    </citation>
    <scope>NUCLEOTIDE SEQUENCE [LARGE SCALE GENOMIC DNA]</scope>
    <source>
        <strain evidence="12">Weybridge</strain>
    </source>
</reference>
<evidence type="ECO:0000256" key="1">
    <source>
        <dbReference type="ARBA" id="ARBA00004225"/>
    </source>
</evidence>
<feature type="transmembrane region" description="Helical" evidence="9">
    <location>
        <begin position="404"/>
        <end position="425"/>
    </location>
</feature>
<dbReference type="OMA" id="ITEYNIL"/>
<feature type="domain" description="ABC transmembrane type-1" evidence="11">
    <location>
        <begin position="250"/>
        <end position="549"/>
    </location>
</feature>
<feature type="domain" description="ABC transporter" evidence="10">
    <location>
        <begin position="615"/>
        <end position="862"/>
    </location>
</feature>
<evidence type="ECO:0000256" key="5">
    <source>
        <dbReference type="ARBA" id="ARBA00022840"/>
    </source>
</evidence>
<protein>
    <submittedName>
        <fullName evidence="12">ABC transporter, putative</fullName>
    </submittedName>
</protein>
<dbReference type="PROSITE" id="PS50929">
    <property type="entry name" value="ABC_TM1F"/>
    <property type="match status" value="1"/>
</dbReference>
<evidence type="ECO:0000256" key="4">
    <source>
        <dbReference type="ARBA" id="ARBA00022741"/>
    </source>
</evidence>
<feature type="compositionally biased region" description="Polar residues" evidence="8">
    <location>
        <begin position="597"/>
        <end position="619"/>
    </location>
</feature>
<dbReference type="GO" id="GO:0140359">
    <property type="term" value="F:ABC-type transporter activity"/>
    <property type="evidence" value="ECO:0007669"/>
    <property type="project" value="InterPro"/>
</dbReference>
<dbReference type="PANTHER" id="PTHR24221">
    <property type="entry name" value="ATP-BINDING CASSETTE SUB-FAMILY B"/>
    <property type="match status" value="1"/>
</dbReference>
<dbReference type="GeneID" id="25335850"/>
<dbReference type="Gene3D" id="1.20.1560.10">
    <property type="entry name" value="ABC transporter type 1, transmembrane domain"/>
    <property type="match status" value="1"/>
</dbReference>
<organism evidence="12 13">
    <name type="scientific">Eimeria maxima</name>
    <name type="common">Coccidian parasite</name>
    <dbReference type="NCBI Taxonomy" id="5804"/>
    <lineage>
        <taxon>Eukaryota</taxon>
        <taxon>Sar</taxon>
        <taxon>Alveolata</taxon>
        <taxon>Apicomplexa</taxon>
        <taxon>Conoidasida</taxon>
        <taxon>Coccidia</taxon>
        <taxon>Eucoccidiorida</taxon>
        <taxon>Eimeriorina</taxon>
        <taxon>Eimeriidae</taxon>
        <taxon>Eimeria</taxon>
    </lineage>
</organism>
<keyword evidence="3 9" id="KW-0812">Transmembrane</keyword>
<dbReference type="PROSITE" id="PS00211">
    <property type="entry name" value="ABC_TRANSPORTER_1"/>
    <property type="match status" value="1"/>
</dbReference>
<dbReference type="SMART" id="SM00382">
    <property type="entry name" value="AAA"/>
    <property type="match status" value="1"/>
</dbReference>
<gene>
    <name evidence="12" type="ORF">EMWEY_00018640</name>
</gene>
<dbReference type="InterPro" id="IPR017871">
    <property type="entry name" value="ABC_transporter-like_CS"/>
</dbReference>
<evidence type="ECO:0000256" key="6">
    <source>
        <dbReference type="ARBA" id="ARBA00022989"/>
    </source>
</evidence>
<dbReference type="GO" id="GO:0005743">
    <property type="term" value="C:mitochondrial inner membrane"/>
    <property type="evidence" value="ECO:0007669"/>
    <property type="project" value="TreeGrafter"/>
</dbReference>
<evidence type="ECO:0000313" key="12">
    <source>
        <dbReference type="EMBL" id="CDJ56437.1"/>
    </source>
</evidence>
<feature type="region of interest" description="Disordered" evidence="8">
    <location>
        <begin position="140"/>
        <end position="205"/>
    </location>
</feature>
<keyword evidence="7 9" id="KW-0472">Membrane</keyword>
<dbReference type="InterPro" id="IPR003439">
    <property type="entry name" value="ABC_transporter-like_ATP-bd"/>
</dbReference>
<evidence type="ECO:0000256" key="2">
    <source>
        <dbReference type="ARBA" id="ARBA00022448"/>
    </source>
</evidence>
<dbReference type="InterPro" id="IPR011527">
    <property type="entry name" value="ABC1_TM_dom"/>
</dbReference>
<dbReference type="InterPro" id="IPR027417">
    <property type="entry name" value="P-loop_NTPase"/>
</dbReference>
<dbReference type="InterPro" id="IPR039421">
    <property type="entry name" value="Type_1_exporter"/>
</dbReference>
<evidence type="ECO:0000259" key="11">
    <source>
        <dbReference type="PROSITE" id="PS50929"/>
    </source>
</evidence>
<feature type="region of interest" description="Disordered" evidence="8">
    <location>
        <begin position="596"/>
        <end position="619"/>
    </location>
</feature>
<keyword evidence="5" id="KW-0067">ATP-binding</keyword>
<keyword evidence="4" id="KW-0547">Nucleotide-binding</keyword>
<name>U6LWV5_EIMMA</name>
<dbReference type="SUPFAM" id="SSF52540">
    <property type="entry name" value="P-loop containing nucleoside triphosphate hydrolases"/>
    <property type="match status" value="1"/>
</dbReference>
<comment type="subcellular location">
    <subcellularLocation>
        <location evidence="1">Mitochondrion membrane</location>
        <topology evidence="1">Multi-pass membrane protein</topology>
    </subcellularLocation>
</comment>